<dbReference type="EMBL" id="MFQS01000008">
    <property type="protein sequence ID" value="OGH83894.1"/>
    <property type="molecule type" value="Genomic_DNA"/>
</dbReference>
<accession>A0A1F6NJT4</accession>
<evidence type="ECO:0000313" key="1">
    <source>
        <dbReference type="EMBL" id="OGH83894.1"/>
    </source>
</evidence>
<evidence type="ECO:0000313" key="2">
    <source>
        <dbReference type="Proteomes" id="UP000176300"/>
    </source>
</evidence>
<proteinExistence type="predicted"/>
<name>A0A1F6NJT4_9BACT</name>
<dbReference type="Pfam" id="PF13366">
    <property type="entry name" value="PDDEXK_3"/>
    <property type="match status" value="1"/>
</dbReference>
<reference evidence="1 2" key="1">
    <citation type="journal article" date="2016" name="Nat. Commun.">
        <title>Thousands of microbial genomes shed light on interconnected biogeochemical processes in an aquifer system.</title>
        <authorList>
            <person name="Anantharaman K."/>
            <person name="Brown C.T."/>
            <person name="Hug L.A."/>
            <person name="Sharon I."/>
            <person name="Castelle C.J."/>
            <person name="Probst A.J."/>
            <person name="Thomas B.C."/>
            <person name="Singh A."/>
            <person name="Wilkins M.J."/>
            <person name="Karaoz U."/>
            <person name="Brodie E.L."/>
            <person name="Williams K.H."/>
            <person name="Hubbard S.S."/>
            <person name="Banfield J.F."/>
        </authorList>
    </citation>
    <scope>NUCLEOTIDE SEQUENCE [LARGE SCALE GENOMIC DNA]</scope>
</reference>
<evidence type="ECO:0008006" key="3">
    <source>
        <dbReference type="Google" id="ProtNLM"/>
    </source>
</evidence>
<dbReference type="STRING" id="1798697.A2373_00690"/>
<dbReference type="Proteomes" id="UP000176300">
    <property type="component" value="Unassembled WGS sequence"/>
</dbReference>
<dbReference type="NCBIfam" id="TIGR04256">
    <property type="entry name" value="GxxExxY"/>
    <property type="match status" value="1"/>
</dbReference>
<gene>
    <name evidence="1" type="ORF">A2373_00690</name>
</gene>
<dbReference type="InterPro" id="IPR026350">
    <property type="entry name" value="GxxExxY"/>
</dbReference>
<sequence>MFTEGKISRDIIGVAMKVHSQIGPGFNERIYHNAMIIALKDFGFKLEPEKEFEVYFQDRKIGKFRVDILVEDKIIVELKAVSGEIPKIFQSQVISYLKASKIEVGLLINFGNSSIEVKRLARYKNYNKSV</sequence>
<dbReference type="AlphaFoldDB" id="A0A1F6NJT4"/>
<protein>
    <recommendedName>
        <fullName evidence="3">GxxExxY protein</fullName>
    </recommendedName>
</protein>
<organism evidence="1 2">
    <name type="scientific">Candidatus Magasanikbacteria bacterium RIFOXYB1_FULL_40_15</name>
    <dbReference type="NCBI Taxonomy" id="1798697"/>
    <lineage>
        <taxon>Bacteria</taxon>
        <taxon>Candidatus Magasanikiibacteriota</taxon>
    </lineage>
</organism>
<comment type="caution">
    <text evidence="1">The sequence shown here is derived from an EMBL/GenBank/DDBJ whole genome shotgun (WGS) entry which is preliminary data.</text>
</comment>